<evidence type="ECO:0000256" key="3">
    <source>
        <dbReference type="ARBA" id="ARBA00010617"/>
    </source>
</evidence>
<proteinExistence type="inferred from homology"/>
<evidence type="ECO:0000256" key="1">
    <source>
        <dbReference type="ARBA" id="ARBA00001971"/>
    </source>
</evidence>
<sequence length="510" mass="58110">MSFLNNTVIVVLLFSLTTIFALYCVNDNKKHPPGPRGLPILGNVFQLDPDKPWISYAKWKKIYGDLFQLNMAGQPILVLNSQKVVEDLFEKRSAKYSGRPKWPVANEITGYLDLPLLQYSELCRRMRRASDVALGIKISSNYYRVQSDQALILTHGILNQPDKWNFHVQKASISIILFILYNIPPIQSLSDARVVFMENLIDRTSKALLPGAHLVDIFPILSHLPLFLSKWKREARRDFQGYSKVFEDMFLSIKDKFVKGVEQPNSFSATLAETQKRHGMSDLECAWLAGMLYSAGQETTSTALKWFLLCMTNFPHVQEKAQEELDRVVGRARLPSFSDMKHLPYIRAIVKEVLRWQVPLAVGLPHATTEDDCYEGYFIRKGTICMVNVMGLHRDPEIYGPDADKFRPERYLNDEGMIKDEGKDGHFAYGFGHRICVGRHIANNSLFIAVATILWAVTISPVKGADGNPVKPDLEGDPGIFWRPKPFNFSTKSRFDDAEILIQQAWDDIH</sequence>
<dbReference type="Pfam" id="PF00067">
    <property type="entry name" value="p450"/>
    <property type="match status" value="1"/>
</dbReference>
<evidence type="ECO:0000256" key="10">
    <source>
        <dbReference type="SAM" id="SignalP"/>
    </source>
</evidence>
<evidence type="ECO:0000256" key="2">
    <source>
        <dbReference type="ARBA" id="ARBA00005179"/>
    </source>
</evidence>
<dbReference type="GO" id="GO:0005506">
    <property type="term" value="F:iron ion binding"/>
    <property type="evidence" value="ECO:0007669"/>
    <property type="project" value="InterPro"/>
</dbReference>
<keyword evidence="5 9" id="KW-0479">Metal-binding</keyword>
<dbReference type="Gene3D" id="1.10.630.10">
    <property type="entry name" value="Cytochrome P450"/>
    <property type="match status" value="1"/>
</dbReference>
<evidence type="ECO:0000256" key="4">
    <source>
        <dbReference type="ARBA" id="ARBA00022617"/>
    </source>
</evidence>
<organism evidence="11 12">
    <name type="scientific">Dendrothele bispora (strain CBS 962.96)</name>
    <dbReference type="NCBI Taxonomy" id="1314807"/>
    <lineage>
        <taxon>Eukaryota</taxon>
        <taxon>Fungi</taxon>
        <taxon>Dikarya</taxon>
        <taxon>Basidiomycota</taxon>
        <taxon>Agaricomycotina</taxon>
        <taxon>Agaricomycetes</taxon>
        <taxon>Agaricomycetidae</taxon>
        <taxon>Agaricales</taxon>
        <taxon>Agaricales incertae sedis</taxon>
        <taxon>Dendrothele</taxon>
    </lineage>
</organism>
<feature type="binding site" description="axial binding residue" evidence="9">
    <location>
        <position position="436"/>
    </location>
    <ligand>
        <name>heme</name>
        <dbReference type="ChEBI" id="CHEBI:30413"/>
    </ligand>
    <ligandPart>
        <name>Fe</name>
        <dbReference type="ChEBI" id="CHEBI:18248"/>
    </ligandPart>
</feature>
<gene>
    <name evidence="11" type="ORF">K435DRAFT_831352</name>
</gene>
<evidence type="ECO:0000256" key="6">
    <source>
        <dbReference type="ARBA" id="ARBA00023002"/>
    </source>
</evidence>
<dbReference type="PANTHER" id="PTHR46300:SF7">
    <property type="entry name" value="P450, PUTATIVE (EUROFUNG)-RELATED"/>
    <property type="match status" value="1"/>
</dbReference>
<keyword evidence="6" id="KW-0560">Oxidoreductase</keyword>
<comment type="similarity">
    <text evidence="3">Belongs to the cytochrome P450 family.</text>
</comment>
<dbReference type="CDD" id="cd11065">
    <property type="entry name" value="CYP64-like"/>
    <property type="match status" value="1"/>
</dbReference>
<protein>
    <submittedName>
        <fullName evidence="11">Cytochrome P450</fullName>
    </submittedName>
</protein>
<dbReference type="GO" id="GO:0020037">
    <property type="term" value="F:heme binding"/>
    <property type="evidence" value="ECO:0007669"/>
    <property type="project" value="InterPro"/>
</dbReference>
<feature type="signal peptide" evidence="10">
    <location>
        <begin position="1"/>
        <end position="21"/>
    </location>
</feature>
<dbReference type="InterPro" id="IPR001128">
    <property type="entry name" value="Cyt_P450"/>
</dbReference>
<evidence type="ECO:0000313" key="12">
    <source>
        <dbReference type="Proteomes" id="UP000297245"/>
    </source>
</evidence>
<dbReference type="AlphaFoldDB" id="A0A4V4HCQ4"/>
<dbReference type="PRINTS" id="PR00463">
    <property type="entry name" value="EP450I"/>
</dbReference>
<dbReference type="Proteomes" id="UP000297245">
    <property type="component" value="Unassembled WGS sequence"/>
</dbReference>
<dbReference type="InterPro" id="IPR002401">
    <property type="entry name" value="Cyt_P450_E_grp-I"/>
</dbReference>
<accession>A0A4V4HCQ4</accession>
<keyword evidence="8" id="KW-0503">Monooxygenase</keyword>
<name>A0A4V4HCQ4_DENBC</name>
<keyword evidence="4 9" id="KW-0349">Heme</keyword>
<evidence type="ECO:0000256" key="9">
    <source>
        <dbReference type="PIRSR" id="PIRSR602401-1"/>
    </source>
</evidence>
<dbReference type="InterPro" id="IPR036396">
    <property type="entry name" value="Cyt_P450_sf"/>
</dbReference>
<dbReference type="GO" id="GO:0004497">
    <property type="term" value="F:monooxygenase activity"/>
    <property type="evidence" value="ECO:0007669"/>
    <property type="project" value="UniProtKB-KW"/>
</dbReference>
<evidence type="ECO:0000256" key="7">
    <source>
        <dbReference type="ARBA" id="ARBA00023004"/>
    </source>
</evidence>
<evidence type="ECO:0000256" key="8">
    <source>
        <dbReference type="ARBA" id="ARBA00023033"/>
    </source>
</evidence>
<dbReference type="InterPro" id="IPR050364">
    <property type="entry name" value="Cytochrome_P450_fung"/>
</dbReference>
<comment type="cofactor">
    <cofactor evidence="1 9">
        <name>heme</name>
        <dbReference type="ChEBI" id="CHEBI:30413"/>
    </cofactor>
</comment>
<keyword evidence="12" id="KW-1185">Reference proteome</keyword>
<dbReference type="PANTHER" id="PTHR46300">
    <property type="entry name" value="P450, PUTATIVE (EUROFUNG)-RELATED-RELATED"/>
    <property type="match status" value="1"/>
</dbReference>
<reference evidence="11 12" key="1">
    <citation type="journal article" date="2019" name="Nat. Ecol. Evol.">
        <title>Megaphylogeny resolves global patterns of mushroom evolution.</title>
        <authorList>
            <person name="Varga T."/>
            <person name="Krizsan K."/>
            <person name="Foldi C."/>
            <person name="Dima B."/>
            <person name="Sanchez-Garcia M."/>
            <person name="Sanchez-Ramirez S."/>
            <person name="Szollosi G.J."/>
            <person name="Szarkandi J.G."/>
            <person name="Papp V."/>
            <person name="Albert L."/>
            <person name="Andreopoulos W."/>
            <person name="Angelini C."/>
            <person name="Antonin V."/>
            <person name="Barry K.W."/>
            <person name="Bougher N.L."/>
            <person name="Buchanan P."/>
            <person name="Buyck B."/>
            <person name="Bense V."/>
            <person name="Catcheside P."/>
            <person name="Chovatia M."/>
            <person name="Cooper J."/>
            <person name="Damon W."/>
            <person name="Desjardin D."/>
            <person name="Finy P."/>
            <person name="Geml J."/>
            <person name="Haridas S."/>
            <person name="Hughes K."/>
            <person name="Justo A."/>
            <person name="Karasinski D."/>
            <person name="Kautmanova I."/>
            <person name="Kiss B."/>
            <person name="Kocsube S."/>
            <person name="Kotiranta H."/>
            <person name="LaButti K.M."/>
            <person name="Lechner B.E."/>
            <person name="Liimatainen K."/>
            <person name="Lipzen A."/>
            <person name="Lukacs Z."/>
            <person name="Mihaltcheva S."/>
            <person name="Morgado L.N."/>
            <person name="Niskanen T."/>
            <person name="Noordeloos M.E."/>
            <person name="Ohm R.A."/>
            <person name="Ortiz-Santana B."/>
            <person name="Ovrebo C."/>
            <person name="Racz N."/>
            <person name="Riley R."/>
            <person name="Savchenko A."/>
            <person name="Shiryaev A."/>
            <person name="Soop K."/>
            <person name="Spirin V."/>
            <person name="Szebenyi C."/>
            <person name="Tomsovsky M."/>
            <person name="Tulloss R.E."/>
            <person name="Uehling J."/>
            <person name="Grigoriev I.V."/>
            <person name="Vagvolgyi C."/>
            <person name="Papp T."/>
            <person name="Martin F.M."/>
            <person name="Miettinen O."/>
            <person name="Hibbett D.S."/>
            <person name="Nagy L.G."/>
        </authorList>
    </citation>
    <scope>NUCLEOTIDE SEQUENCE [LARGE SCALE GENOMIC DNA]</scope>
    <source>
        <strain evidence="11 12">CBS 962.96</strain>
    </source>
</reference>
<dbReference type="EMBL" id="ML179609">
    <property type="protein sequence ID" value="THU84285.1"/>
    <property type="molecule type" value="Genomic_DNA"/>
</dbReference>
<evidence type="ECO:0000256" key="5">
    <source>
        <dbReference type="ARBA" id="ARBA00022723"/>
    </source>
</evidence>
<keyword evidence="10" id="KW-0732">Signal</keyword>
<dbReference type="OrthoDB" id="2789670at2759"/>
<dbReference type="GO" id="GO:0016705">
    <property type="term" value="F:oxidoreductase activity, acting on paired donors, with incorporation or reduction of molecular oxygen"/>
    <property type="evidence" value="ECO:0007669"/>
    <property type="project" value="InterPro"/>
</dbReference>
<keyword evidence="7 9" id="KW-0408">Iron</keyword>
<dbReference type="SUPFAM" id="SSF48264">
    <property type="entry name" value="Cytochrome P450"/>
    <property type="match status" value="1"/>
</dbReference>
<evidence type="ECO:0000313" key="11">
    <source>
        <dbReference type="EMBL" id="THU84285.1"/>
    </source>
</evidence>
<comment type="pathway">
    <text evidence="2">Secondary metabolite biosynthesis.</text>
</comment>
<dbReference type="PRINTS" id="PR00385">
    <property type="entry name" value="P450"/>
</dbReference>
<feature type="chain" id="PRO_5020196269" evidence="10">
    <location>
        <begin position="22"/>
        <end position="510"/>
    </location>
</feature>